<dbReference type="AlphaFoldDB" id="A0A1G8D7H4"/>
<dbReference type="GO" id="GO:0005737">
    <property type="term" value="C:cytoplasm"/>
    <property type="evidence" value="ECO:0007669"/>
    <property type="project" value="TreeGrafter"/>
</dbReference>
<dbReference type="GO" id="GO:0016879">
    <property type="term" value="F:ligase activity, forming carbon-nitrogen bonds"/>
    <property type="evidence" value="ECO:0007669"/>
    <property type="project" value="TreeGrafter"/>
</dbReference>
<dbReference type="OrthoDB" id="7869153at2"/>
<protein>
    <submittedName>
        <fullName evidence="1">YheC/D like ATP-grasp</fullName>
    </submittedName>
</protein>
<name>A0A1G8D7H4_9BACI</name>
<proteinExistence type="predicted"/>
<gene>
    <name evidence="1" type="ORF">SAMN05216352_101569</name>
</gene>
<dbReference type="Proteomes" id="UP000199017">
    <property type="component" value="Unassembled WGS sequence"/>
</dbReference>
<evidence type="ECO:0000313" key="2">
    <source>
        <dbReference type="Proteomes" id="UP000199017"/>
    </source>
</evidence>
<accession>A0A1G8D7H4</accession>
<reference evidence="1 2" key="1">
    <citation type="submission" date="2016-10" db="EMBL/GenBank/DDBJ databases">
        <authorList>
            <person name="de Groot N.N."/>
        </authorList>
    </citation>
    <scope>NUCLEOTIDE SEQUENCE [LARGE SCALE GENOMIC DNA]</scope>
    <source>
        <strain evidence="2">P4B,CCM 7963,CECT 7998,DSM 25260,IBRC-M 10614,KCTC 13821</strain>
    </source>
</reference>
<dbReference type="STRING" id="930129.SAMN05216352_101569"/>
<dbReference type="PANTHER" id="PTHR21621:SF0">
    <property type="entry name" value="BETA-CITRYLGLUTAMATE SYNTHASE B-RELATED"/>
    <property type="match status" value="1"/>
</dbReference>
<evidence type="ECO:0000313" key="1">
    <source>
        <dbReference type="EMBL" id="SDH53230.1"/>
    </source>
</evidence>
<dbReference type="SUPFAM" id="SSF56059">
    <property type="entry name" value="Glutathione synthetase ATP-binding domain-like"/>
    <property type="match status" value="1"/>
</dbReference>
<keyword evidence="2" id="KW-1185">Reference proteome</keyword>
<dbReference type="RefSeq" id="WP_091580554.1">
    <property type="nucleotide sequence ID" value="NZ_FNDU01000001.1"/>
</dbReference>
<organism evidence="1 2">
    <name type="scientific">Alteribacillus bidgolensis</name>
    <dbReference type="NCBI Taxonomy" id="930129"/>
    <lineage>
        <taxon>Bacteria</taxon>
        <taxon>Bacillati</taxon>
        <taxon>Bacillota</taxon>
        <taxon>Bacilli</taxon>
        <taxon>Bacillales</taxon>
        <taxon>Bacillaceae</taxon>
        <taxon>Alteribacillus</taxon>
    </lineage>
</organism>
<dbReference type="PANTHER" id="PTHR21621">
    <property type="entry name" value="RIBOSOMAL PROTEIN S6 MODIFICATION PROTEIN"/>
    <property type="match status" value="1"/>
</dbReference>
<dbReference type="EMBL" id="FNDU01000001">
    <property type="protein sequence ID" value="SDH53230.1"/>
    <property type="molecule type" value="Genomic_DNA"/>
</dbReference>
<sequence length="243" mass="28873">MKISGRNKWKLYLAMKRNKELRPYLVHTKKWNKKNFERMLSKNKSIVVKPNKGLKAKNIYFIFKRNSKSYVVQLYENKIYFSSRQRVYEYMKKRINNTSYIIQKRIKMAKIDGRLFDIRVILQRKSINLPWEATAHKVRVAKKGRMVTNASKGGNILSFDEAMNQSNISNEEKGYLLDHIKDVSILAANALNRYYPKKRLYGIDIGIKKDGSLHIFEINRKPSLKGFTDLQEQRLKEYKEDKR</sequence>
<dbReference type="Gene3D" id="3.30.470.20">
    <property type="entry name" value="ATP-grasp fold, B domain"/>
    <property type="match status" value="1"/>
</dbReference>
<dbReference type="InterPro" id="IPR026838">
    <property type="entry name" value="YheC/D"/>
</dbReference>
<dbReference type="Pfam" id="PF14398">
    <property type="entry name" value="ATPgrasp_YheCD"/>
    <property type="match status" value="1"/>
</dbReference>